<comment type="similarity">
    <text evidence="1 4">Belongs to the insulin family.</text>
</comment>
<accession>A0A9N8PYE7</accession>
<name>A0A9N8PYE7_CHRIL</name>
<reference evidence="7" key="1">
    <citation type="submission" date="2021-12" db="EMBL/GenBank/DDBJ databases">
        <authorList>
            <person name="King R."/>
        </authorList>
    </citation>
    <scope>NUCLEOTIDE SEQUENCE</scope>
</reference>
<dbReference type="Pfam" id="PF00049">
    <property type="entry name" value="Insulin"/>
    <property type="match status" value="1"/>
</dbReference>
<dbReference type="Gene3D" id="1.10.100.10">
    <property type="entry name" value="Insulin-like"/>
    <property type="match status" value="1"/>
</dbReference>
<gene>
    <name evidence="7" type="ORF">CINC_LOCUS382</name>
</gene>
<evidence type="ECO:0000256" key="2">
    <source>
        <dbReference type="ARBA" id="ARBA00022685"/>
    </source>
</evidence>
<protein>
    <recommendedName>
        <fullName evidence="6">Insulin-like domain-containing protein</fullName>
    </recommendedName>
</protein>
<evidence type="ECO:0000256" key="4">
    <source>
        <dbReference type="RuleBase" id="RU000406"/>
    </source>
</evidence>
<dbReference type="PIRSF" id="PIRSF018431">
    <property type="entry name" value="Molluscan_insulin_rel_peptide"/>
    <property type="match status" value="1"/>
</dbReference>
<keyword evidence="8" id="KW-1185">Reference proteome</keyword>
<dbReference type="InterPro" id="IPR022353">
    <property type="entry name" value="Insulin_CS"/>
</dbReference>
<dbReference type="OrthoDB" id="10019596at2759"/>
<feature type="domain" description="Insulin-like" evidence="6">
    <location>
        <begin position="29"/>
        <end position="101"/>
    </location>
</feature>
<evidence type="ECO:0000256" key="3">
    <source>
        <dbReference type="ARBA" id="ARBA00022729"/>
    </source>
</evidence>
<comment type="subcellular location">
    <subcellularLocation>
        <location evidence="4">Secreted</location>
    </subcellularLocation>
</comment>
<sequence length="101" mass="11184">MQFSVSVLLLSVALVCSAQIEMDSKTTNRTYCGRTLYYARALFCYGLEDVHDNSTNTKSTWPSISGQQALTLSPVSRERRAGLTSECCTKPCSPSEIIQYC</sequence>
<keyword evidence="3 5" id="KW-0732">Signal</keyword>
<dbReference type="PROSITE" id="PS00262">
    <property type="entry name" value="INSULIN"/>
    <property type="match status" value="1"/>
</dbReference>
<evidence type="ECO:0000256" key="1">
    <source>
        <dbReference type="ARBA" id="ARBA00009034"/>
    </source>
</evidence>
<keyword evidence="4" id="KW-0964">Secreted</keyword>
<dbReference type="Proteomes" id="UP001154114">
    <property type="component" value="Chromosome 1"/>
</dbReference>
<evidence type="ECO:0000313" key="8">
    <source>
        <dbReference type="Proteomes" id="UP001154114"/>
    </source>
</evidence>
<dbReference type="InterPro" id="IPR016179">
    <property type="entry name" value="Insulin-like"/>
</dbReference>
<dbReference type="InterPro" id="IPR036438">
    <property type="entry name" value="Insulin-like_sf"/>
</dbReference>
<feature type="chain" id="PRO_5040418509" description="Insulin-like domain-containing protein" evidence="5">
    <location>
        <begin position="19"/>
        <end position="101"/>
    </location>
</feature>
<keyword evidence="2" id="KW-0165">Cleavage on pair of basic residues</keyword>
<dbReference type="SUPFAM" id="SSF56994">
    <property type="entry name" value="Insulin-like"/>
    <property type="match status" value="1"/>
</dbReference>
<evidence type="ECO:0000259" key="6">
    <source>
        <dbReference type="SMART" id="SM00078"/>
    </source>
</evidence>
<evidence type="ECO:0000313" key="7">
    <source>
        <dbReference type="EMBL" id="CAD0194086.1"/>
    </source>
</evidence>
<evidence type="ECO:0000256" key="5">
    <source>
        <dbReference type="SAM" id="SignalP"/>
    </source>
</evidence>
<feature type="signal peptide" evidence="5">
    <location>
        <begin position="1"/>
        <end position="18"/>
    </location>
</feature>
<dbReference type="AlphaFoldDB" id="A0A9N8PYE7"/>
<dbReference type="GO" id="GO:0005576">
    <property type="term" value="C:extracellular region"/>
    <property type="evidence" value="ECO:0007669"/>
    <property type="project" value="UniProtKB-SubCell"/>
</dbReference>
<proteinExistence type="inferred from homology"/>
<dbReference type="EMBL" id="LR824004">
    <property type="protein sequence ID" value="CAD0194086.1"/>
    <property type="molecule type" value="Genomic_DNA"/>
</dbReference>
<organism evidence="7 8">
    <name type="scientific">Chrysodeixis includens</name>
    <name type="common">Soybean looper</name>
    <name type="synonym">Pseudoplusia includens</name>
    <dbReference type="NCBI Taxonomy" id="689277"/>
    <lineage>
        <taxon>Eukaryota</taxon>
        <taxon>Metazoa</taxon>
        <taxon>Ecdysozoa</taxon>
        <taxon>Arthropoda</taxon>
        <taxon>Hexapoda</taxon>
        <taxon>Insecta</taxon>
        <taxon>Pterygota</taxon>
        <taxon>Neoptera</taxon>
        <taxon>Endopterygota</taxon>
        <taxon>Lepidoptera</taxon>
        <taxon>Glossata</taxon>
        <taxon>Ditrysia</taxon>
        <taxon>Noctuoidea</taxon>
        <taxon>Noctuidae</taxon>
        <taxon>Plusiinae</taxon>
        <taxon>Chrysodeixis</taxon>
    </lineage>
</organism>
<dbReference type="GO" id="GO:0005179">
    <property type="term" value="F:hormone activity"/>
    <property type="evidence" value="ECO:0007669"/>
    <property type="project" value="InterPro"/>
</dbReference>
<dbReference type="SMART" id="SM00078">
    <property type="entry name" value="IlGF"/>
    <property type="match status" value="1"/>
</dbReference>